<dbReference type="PROSITE" id="PS51085">
    <property type="entry name" value="2FE2S_FER_2"/>
    <property type="match status" value="1"/>
</dbReference>
<evidence type="ECO:0000313" key="2">
    <source>
        <dbReference type="EMBL" id="MBI4595768.1"/>
    </source>
</evidence>
<feature type="domain" description="2Fe-2S ferredoxin-type" evidence="1">
    <location>
        <begin position="1"/>
        <end position="88"/>
    </location>
</feature>
<dbReference type="InterPro" id="IPR041414">
    <property type="entry name" value="Raco-like_middle"/>
</dbReference>
<dbReference type="Proteomes" id="UP000772181">
    <property type="component" value="Unassembled WGS sequence"/>
</dbReference>
<dbReference type="Gene3D" id="3.10.20.880">
    <property type="match status" value="1"/>
</dbReference>
<protein>
    <submittedName>
        <fullName evidence="2">DUF4445 domain-containing protein</fullName>
    </submittedName>
</protein>
<dbReference type="InterPro" id="IPR027980">
    <property type="entry name" value="RACo_C"/>
</dbReference>
<dbReference type="InterPro" id="IPR012675">
    <property type="entry name" value="Beta-grasp_dom_sf"/>
</dbReference>
<organism evidence="2 3">
    <name type="scientific">Tectimicrobiota bacterium</name>
    <dbReference type="NCBI Taxonomy" id="2528274"/>
    <lineage>
        <taxon>Bacteria</taxon>
        <taxon>Pseudomonadati</taxon>
        <taxon>Nitrospinota/Tectimicrobiota group</taxon>
        <taxon>Candidatus Tectimicrobiota</taxon>
    </lineage>
</organism>
<dbReference type="AlphaFoldDB" id="A0A933LQ36"/>
<dbReference type="Pfam" id="PF17651">
    <property type="entry name" value="Raco_middle"/>
    <property type="match status" value="1"/>
</dbReference>
<proteinExistence type="predicted"/>
<dbReference type="CDD" id="cd00207">
    <property type="entry name" value="fer2"/>
    <property type="match status" value="1"/>
</dbReference>
<dbReference type="Gene3D" id="3.30.420.480">
    <property type="entry name" value="Domain of unknown function (DUF4445)"/>
    <property type="match status" value="1"/>
</dbReference>
<dbReference type="InterPro" id="IPR001041">
    <property type="entry name" value="2Fe-2S_ferredoxin-type"/>
</dbReference>
<dbReference type="Pfam" id="PF00111">
    <property type="entry name" value="Fer2"/>
    <property type="match status" value="1"/>
</dbReference>
<dbReference type="EMBL" id="JACQWF010000239">
    <property type="protein sequence ID" value="MBI4595768.1"/>
    <property type="molecule type" value="Genomic_DNA"/>
</dbReference>
<name>A0A933LQ36_UNCTE</name>
<dbReference type="InterPro" id="IPR052911">
    <property type="entry name" value="Corrinoid_activation_enz"/>
</dbReference>
<dbReference type="InterPro" id="IPR040506">
    <property type="entry name" value="RACo_linker"/>
</dbReference>
<dbReference type="InterPro" id="IPR043129">
    <property type="entry name" value="ATPase_NBD"/>
</dbReference>
<dbReference type="SUPFAM" id="SSF54292">
    <property type="entry name" value="2Fe-2S ferredoxin-like"/>
    <property type="match status" value="1"/>
</dbReference>
<dbReference type="GO" id="GO:0051536">
    <property type="term" value="F:iron-sulfur cluster binding"/>
    <property type="evidence" value="ECO:0007669"/>
    <property type="project" value="InterPro"/>
</dbReference>
<dbReference type="SUPFAM" id="SSF53067">
    <property type="entry name" value="Actin-like ATPase domain"/>
    <property type="match status" value="1"/>
</dbReference>
<accession>A0A933LQ36</accession>
<comment type="caution">
    <text evidence="2">The sequence shown here is derived from an EMBL/GenBank/DDBJ whole genome shotgun (WGS) entry which is preliminary data.</text>
</comment>
<evidence type="ECO:0000313" key="3">
    <source>
        <dbReference type="Proteomes" id="UP000772181"/>
    </source>
</evidence>
<sequence length="631" mass="68743">MKFMPDGIETKIGAEETLLEAAQRAGLYINSICGGDGLCGKCRLIVREGQIKEKPTTLLERDDILKGYILACETTVFGDVVVEIPPESRLEGGQIVIDEDTQRFTRFVGKKEIYGFKPLARKVYLKSPPPTLQDNISDLERLDREIRKQDNFPILQMGLHCIRRVSKVLRNGHWQITATLGVRGGTTEVIQLEEGDTQIHNYGVAVDIGTTTVVAHLLDLNNGKTVDAQAMYNSQVRYGEDVINRIIYATQDNHLEELHQVIVNDINSLITAMVGNTGIKLHDITAVLCAGNTTMTHLLMGLDPTYIRLEPYTPLANILPPVRAAEIGIKINNRGLLYCLPSVGSYVGGDITAGVLASGIADSPDLAMLIDVGTNGELVIGNRDWLVCCAASAGPAFEGGGVKHGMKATHGAIERVSIDPDRCEVHWETVGNTKPRGICGSGLLDCLAEMLKMGCIDRAGKFTMPDHNDRLRNGDLGPEFVLVPAKDTAMGEDIIITQVDIANLIRAKGAIYAGASILIKSMGYSFSDLTNLFISGGFGNYLNIDKAITIGLLPDIDREKIKFIGNSSINGAKMALISQEALNRVDEIAGMMTYFELSVHKDFMDEFVSANFLPHTDINAFPSVEKALKLT</sequence>
<dbReference type="InterPro" id="IPR042259">
    <property type="entry name" value="Raco-like_middle_sf"/>
</dbReference>
<dbReference type="PANTHER" id="PTHR42895">
    <property type="entry name" value="IRON-SULFUR CLUSTER-BINDING PROTEIN-RELATED"/>
    <property type="match status" value="1"/>
</dbReference>
<dbReference type="Pfam" id="PF17650">
    <property type="entry name" value="RACo_linker"/>
    <property type="match status" value="1"/>
</dbReference>
<reference evidence="2" key="1">
    <citation type="submission" date="2020-07" db="EMBL/GenBank/DDBJ databases">
        <title>Huge and variable diversity of episymbiotic CPR bacteria and DPANN archaea in groundwater ecosystems.</title>
        <authorList>
            <person name="He C.Y."/>
            <person name="Keren R."/>
            <person name="Whittaker M."/>
            <person name="Farag I.F."/>
            <person name="Doudna J."/>
            <person name="Cate J.H.D."/>
            <person name="Banfield J.F."/>
        </authorList>
    </citation>
    <scope>NUCLEOTIDE SEQUENCE</scope>
    <source>
        <strain evidence="2">NC_groundwater_1482_Ag_S-0.65um_47_24</strain>
    </source>
</reference>
<dbReference type="InterPro" id="IPR036010">
    <property type="entry name" value="2Fe-2S_ferredoxin-like_sf"/>
</dbReference>
<dbReference type="PANTHER" id="PTHR42895:SF2">
    <property type="entry name" value="IRON-SULFUR CLUSTER PROTEIN"/>
    <property type="match status" value="1"/>
</dbReference>
<evidence type="ECO:0000259" key="1">
    <source>
        <dbReference type="PROSITE" id="PS51085"/>
    </source>
</evidence>
<dbReference type="Gene3D" id="3.10.20.30">
    <property type="match status" value="1"/>
</dbReference>
<dbReference type="Pfam" id="PF14574">
    <property type="entry name" value="RACo_C_ter"/>
    <property type="match status" value="1"/>
</dbReference>
<gene>
    <name evidence="2" type="ORF">HY730_05240</name>
</gene>